<feature type="region of interest" description="Disordered" evidence="1">
    <location>
        <begin position="106"/>
        <end position="138"/>
    </location>
</feature>
<organism evidence="3">
    <name type="scientific">Acromyrmex echinatior</name>
    <name type="common">Panamanian leafcutter ant</name>
    <name type="synonym">Acromyrmex octospinosus echinatior</name>
    <dbReference type="NCBI Taxonomy" id="103372"/>
    <lineage>
        <taxon>Eukaryota</taxon>
        <taxon>Metazoa</taxon>
        <taxon>Ecdysozoa</taxon>
        <taxon>Arthropoda</taxon>
        <taxon>Hexapoda</taxon>
        <taxon>Insecta</taxon>
        <taxon>Pterygota</taxon>
        <taxon>Neoptera</taxon>
        <taxon>Endopterygota</taxon>
        <taxon>Hymenoptera</taxon>
        <taxon>Apocrita</taxon>
        <taxon>Aculeata</taxon>
        <taxon>Formicoidea</taxon>
        <taxon>Formicidae</taxon>
        <taxon>Myrmicinae</taxon>
        <taxon>Acromyrmex</taxon>
    </lineage>
</organism>
<accession>F4WZN4</accession>
<name>F4WZN4_ACREC</name>
<proteinExistence type="predicted"/>
<feature type="compositionally biased region" description="Basic and acidic residues" evidence="1">
    <location>
        <begin position="123"/>
        <end position="132"/>
    </location>
</feature>
<keyword evidence="3" id="KW-1185">Reference proteome</keyword>
<reference evidence="2" key="1">
    <citation type="submission" date="2011-02" db="EMBL/GenBank/DDBJ databases">
        <title>The genome of the leaf-cutting ant Acromyrmex echinatior suggests key adaptations to social evolution and fungus farming.</title>
        <authorList>
            <person name="Nygaard S."/>
            <person name="Zhang G."/>
        </authorList>
    </citation>
    <scope>NUCLEOTIDE SEQUENCE</scope>
</reference>
<evidence type="ECO:0000313" key="2">
    <source>
        <dbReference type="EMBL" id="EGI60309.1"/>
    </source>
</evidence>
<sequence length="138" mass="15760">MHAARFTPLNPKSKRRRRRRWSKGETGGCSQESVVEKEEKEEEDALGFPETARENAARRRTTKTKRRTDGVYRKTSSLKLVMPVELRDGRGSRAIVLYADGLREKEGEKKQRVGEGPGGGCAVKDEENERHNAWTARY</sequence>
<feature type="region of interest" description="Disordered" evidence="1">
    <location>
        <begin position="1"/>
        <end position="71"/>
    </location>
</feature>
<dbReference type="InParanoid" id="F4WZN4"/>
<dbReference type="AlphaFoldDB" id="F4WZN4"/>
<gene>
    <name evidence="2" type="ORF">G5I_11491</name>
</gene>
<evidence type="ECO:0000256" key="1">
    <source>
        <dbReference type="SAM" id="MobiDB-lite"/>
    </source>
</evidence>
<feature type="compositionally biased region" description="Basic residues" evidence="1">
    <location>
        <begin position="12"/>
        <end position="21"/>
    </location>
</feature>
<dbReference type="Proteomes" id="UP000007755">
    <property type="component" value="Unassembled WGS sequence"/>
</dbReference>
<protein>
    <submittedName>
        <fullName evidence="2">Uncharacterized protein</fullName>
    </submittedName>
</protein>
<dbReference type="EMBL" id="GL888480">
    <property type="protein sequence ID" value="EGI60309.1"/>
    <property type="molecule type" value="Genomic_DNA"/>
</dbReference>
<evidence type="ECO:0000313" key="3">
    <source>
        <dbReference type="Proteomes" id="UP000007755"/>
    </source>
</evidence>